<sequence length="88" mass="10000">MGFRHRQLQHIRRLNVRHIFEHGHQLRQIVKLGEPGLGTVAGSLRRQLNGGDGFTVVRRPAVKMLQALLLQGVHLQVALDGIQFDHRV</sequence>
<protein>
    <submittedName>
        <fullName evidence="1">Uncharacterized protein</fullName>
    </submittedName>
</protein>
<gene>
    <name evidence="1" type="ORF">SDC9_208921</name>
</gene>
<comment type="caution">
    <text evidence="1">The sequence shown here is derived from an EMBL/GenBank/DDBJ whole genome shotgun (WGS) entry which is preliminary data.</text>
</comment>
<dbReference type="AlphaFoldDB" id="A0A645JCX2"/>
<reference evidence="1" key="1">
    <citation type="submission" date="2019-08" db="EMBL/GenBank/DDBJ databases">
        <authorList>
            <person name="Kucharzyk K."/>
            <person name="Murdoch R.W."/>
            <person name="Higgins S."/>
            <person name="Loffler F."/>
        </authorList>
    </citation>
    <scope>NUCLEOTIDE SEQUENCE</scope>
</reference>
<organism evidence="1">
    <name type="scientific">bioreactor metagenome</name>
    <dbReference type="NCBI Taxonomy" id="1076179"/>
    <lineage>
        <taxon>unclassified sequences</taxon>
        <taxon>metagenomes</taxon>
        <taxon>ecological metagenomes</taxon>
    </lineage>
</organism>
<evidence type="ECO:0000313" key="1">
    <source>
        <dbReference type="EMBL" id="MPN61187.1"/>
    </source>
</evidence>
<dbReference type="EMBL" id="VSSQ01137419">
    <property type="protein sequence ID" value="MPN61187.1"/>
    <property type="molecule type" value="Genomic_DNA"/>
</dbReference>
<accession>A0A645JCX2</accession>
<proteinExistence type="predicted"/>
<name>A0A645JCX2_9ZZZZ</name>